<dbReference type="InterPro" id="IPR032678">
    <property type="entry name" value="tRNA-synt_1_cat_dom"/>
</dbReference>
<dbReference type="InterPro" id="IPR015273">
    <property type="entry name" value="Cys-tRNA-synt_Ia_DALR"/>
</dbReference>
<sequence length="550" mass="59452">MGNSQEPQDFNISVMPSSLTPVHVAKAAEGLNLYDTASHQVSHFVPLKPGEVGIYVCGATVQSSPHIGHIRAAVAFDIVRRWFLKLGYKVTFVRNVTDIDDKILDKAAAAGQRWWARAYYYEREFTEAYNALGVLPPTVEPRATGHMSDMIDLIQRILDNGHGYVVTDADGKPTGNVYFDVASWPHYGELTHQKQTSEVDEAAAVADRMGPSVDATGADKYNPVDPADVSPDKHDPRDFALWKAPKDTDPEDARWATPFGVGRPGWHIECSAMSHRYLADGFDIHGGGLDLRFPHHENEMAQTRAAGFPSAARWMHSAWVTAKGEKMSKSLGTGLSVPSVLAEHSAWVVRYALGSVQYRSMLEWSDQALVEAQAAYDRVSNFIERAGVALGDLKPNRDEITAVPADDLPADFVAAMNDDVNVSGATAAIFTAIRSGNTLLSQLADRADSETAKAEVREALLAVRAMLDTLGLDPLAEPWVSAGVAGGAADGTAESPEHAALEALIAEQLNARAEARKAKDFAKADQIRDALTEAGIAIEDGPQGSTWSLK</sequence>
<feature type="short sequence motif" description="'HIGH' region" evidence="12">
    <location>
        <begin position="59"/>
        <end position="69"/>
    </location>
</feature>
<evidence type="ECO:0000256" key="6">
    <source>
        <dbReference type="ARBA" id="ARBA00022741"/>
    </source>
</evidence>
<feature type="binding site" evidence="12">
    <location>
        <position position="299"/>
    </location>
    <ligand>
        <name>Zn(2+)</name>
        <dbReference type="ChEBI" id="CHEBI:29105"/>
    </ligand>
</feature>
<dbReference type="InterPro" id="IPR014729">
    <property type="entry name" value="Rossmann-like_a/b/a_fold"/>
</dbReference>
<dbReference type="PRINTS" id="PR00983">
    <property type="entry name" value="TRNASYNTHCYS"/>
</dbReference>
<gene>
    <name evidence="12 15" type="primary">cysS</name>
    <name evidence="15" type="ORF">BLONGUMMC1_00431</name>
</gene>
<dbReference type="PANTHER" id="PTHR10890">
    <property type="entry name" value="CYSTEINYL-TRNA SYNTHETASE"/>
    <property type="match status" value="1"/>
</dbReference>
<dbReference type="InterPro" id="IPR009080">
    <property type="entry name" value="tRNAsynth_Ia_anticodon-bd"/>
</dbReference>
<comment type="catalytic activity">
    <reaction evidence="11 12">
        <text>tRNA(Cys) + L-cysteine + ATP = L-cysteinyl-tRNA(Cys) + AMP + diphosphate</text>
        <dbReference type="Rhea" id="RHEA:17773"/>
        <dbReference type="Rhea" id="RHEA-COMP:9661"/>
        <dbReference type="Rhea" id="RHEA-COMP:9679"/>
        <dbReference type="ChEBI" id="CHEBI:30616"/>
        <dbReference type="ChEBI" id="CHEBI:33019"/>
        <dbReference type="ChEBI" id="CHEBI:35235"/>
        <dbReference type="ChEBI" id="CHEBI:78442"/>
        <dbReference type="ChEBI" id="CHEBI:78517"/>
        <dbReference type="ChEBI" id="CHEBI:456215"/>
        <dbReference type="EC" id="6.1.1.16"/>
    </reaction>
</comment>
<dbReference type="InterPro" id="IPR024909">
    <property type="entry name" value="Cys-tRNA/MSH_ligase"/>
</dbReference>
<evidence type="ECO:0000259" key="14">
    <source>
        <dbReference type="SMART" id="SM00840"/>
    </source>
</evidence>
<dbReference type="SUPFAM" id="SSF52374">
    <property type="entry name" value="Nucleotidylyl transferase"/>
    <property type="match status" value="1"/>
</dbReference>
<keyword evidence="5 12" id="KW-0479">Metal-binding</keyword>
<dbReference type="GO" id="GO:0005524">
    <property type="term" value="F:ATP binding"/>
    <property type="evidence" value="ECO:0007669"/>
    <property type="project" value="UniProtKB-UniRule"/>
</dbReference>
<evidence type="ECO:0000256" key="7">
    <source>
        <dbReference type="ARBA" id="ARBA00022833"/>
    </source>
</evidence>
<name>A0A564RUV0_BIFLI</name>
<dbReference type="Pfam" id="PF09190">
    <property type="entry name" value="DALR_2"/>
    <property type="match status" value="1"/>
</dbReference>
<dbReference type="SUPFAM" id="SSF47323">
    <property type="entry name" value="Anticodon-binding domain of a subclass of class I aminoacyl-tRNA synthetases"/>
    <property type="match status" value="1"/>
</dbReference>
<keyword evidence="7 12" id="KW-0862">Zinc</keyword>
<evidence type="ECO:0000256" key="12">
    <source>
        <dbReference type="HAMAP-Rule" id="MF_00041"/>
    </source>
</evidence>
<accession>A0A564RUV0</accession>
<comment type="cofactor">
    <cofactor evidence="12">
        <name>Zn(2+)</name>
        <dbReference type="ChEBI" id="CHEBI:29105"/>
    </cofactor>
    <text evidence="12">Binds 1 zinc ion per subunit.</text>
</comment>
<evidence type="ECO:0000256" key="3">
    <source>
        <dbReference type="ARBA" id="ARBA00022490"/>
    </source>
</evidence>
<feature type="compositionally biased region" description="Basic and acidic residues" evidence="13">
    <location>
        <begin position="230"/>
        <end position="249"/>
    </location>
</feature>
<evidence type="ECO:0000313" key="15">
    <source>
        <dbReference type="EMBL" id="VUW81973.1"/>
    </source>
</evidence>
<dbReference type="Proteomes" id="UP000319252">
    <property type="component" value="Unassembled WGS sequence"/>
</dbReference>
<keyword evidence="9 12" id="KW-0648">Protein biosynthesis</keyword>
<dbReference type="RefSeq" id="WP_154049942.1">
    <property type="nucleotide sequence ID" value="NZ_CABHML010000006.1"/>
</dbReference>
<dbReference type="CDD" id="cd00672">
    <property type="entry name" value="CysRS_core"/>
    <property type="match status" value="1"/>
</dbReference>
<feature type="binding site" evidence="12">
    <location>
        <position position="57"/>
    </location>
    <ligand>
        <name>Zn(2+)</name>
        <dbReference type="ChEBI" id="CHEBI:29105"/>
    </ligand>
</feature>
<feature type="binding site" evidence="12">
    <location>
        <position position="270"/>
    </location>
    <ligand>
        <name>Zn(2+)</name>
        <dbReference type="ChEBI" id="CHEBI:29105"/>
    </ligand>
</feature>
<dbReference type="EC" id="6.1.1.16" evidence="12"/>
<dbReference type="Pfam" id="PF23493">
    <property type="entry name" value="CysS_C"/>
    <property type="match status" value="1"/>
</dbReference>
<evidence type="ECO:0000256" key="5">
    <source>
        <dbReference type="ARBA" id="ARBA00022723"/>
    </source>
</evidence>
<comment type="subunit">
    <text evidence="2 12">Monomer.</text>
</comment>
<feature type="binding site" evidence="12">
    <location>
        <position position="329"/>
    </location>
    <ligand>
        <name>ATP</name>
        <dbReference type="ChEBI" id="CHEBI:30616"/>
    </ligand>
</feature>
<keyword evidence="4 12" id="KW-0436">Ligase</keyword>
<dbReference type="NCBIfam" id="TIGR00435">
    <property type="entry name" value="cysS"/>
    <property type="match status" value="1"/>
</dbReference>
<dbReference type="GO" id="GO:0006423">
    <property type="term" value="P:cysteinyl-tRNA aminoacylation"/>
    <property type="evidence" value="ECO:0007669"/>
    <property type="project" value="UniProtKB-UniRule"/>
</dbReference>
<dbReference type="Pfam" id="PF01406">
    <property type="entry name" value="tRNA-synt_1e"/>
    <property type="match status" value="1"/>
</dbReference>
<dbReference type="PANTHER" id="PTHR10890:SF30">
    <property type="entry name" value="CYSTEINE--TRNA LIGASE"/>
    <property type="match status" value="1"/>
</dbReference>
<dbReference type="GO" id="GO:0004817">
    <property type="term" value="F:cysteine-tRNA ligase activity"/>
    <property type="evidence" value="ECO:0007669"/>
    <property type="project" value="UniProtKB-UniRule"/>
</dbReference>
<feature type="domain" description="Cysteinyl-tRNA synthetase class Ia DALR" evidence="14">
    <location>
        <begin position="411"/>
        <end position="478"/>
    </location>
</feature>
<feature type="short sequence motif" description="'KMSKS' region" evidence="12">
    <location>
        <begin position="326"/>
        <end position="330"/>
    </location>
</feature>
<evidence type="ECO:0000256" key="8">
    <source>
        <dbReference type="ARBA" id="ARBA00022840"/>
    </source>
</evidence>
<dbReference type="InterPro" id="IPR056411">
    <property type="entry name" value="CysS_C"/>
</dbReference>
<keyword evidence="6 12" id="KW-0547">Nucleotide-binding</keyword>
<dbReference type="HAMAP" id="MF_00041">
    <property type="entry name" value="Cys_tRNA_synth"/>
    <property type="match status" value="1"/>
</dbReference>
<dbReference type="InterPro" id="IPR015803">
    <property type="entry name" value="Cys-tRNA-ligase"/>
</dbReference>
<dbReference type="EMBL" id="CABHML010000006">
    <property type="protein sequence ID" value="VUW81973.1"/>
    <property type="molecule type" value="Genomic_DNA"/>
</dbReference>
<feature type="binding site" evidence="12">
    <location>
        <position position="295"/>
    </location>
    <ligand>
        <name>Zn(2+)</name>
        <dbReference type="ChEBI" id="CHEBI:29105"/>
    </ligand>
</feature>
<comment type="similarity">
    <text evidence="1 12">Belongs to the class-I aminoacyl-tRNA synthetase family.</text>
</comment>
<evidence type="ECO:0000313" key="16">
    <source>
        <dbReference type="Proteomes" id="UP000319252"/>
    </source>
</evidence>
<evidence type="ECO:0000256" key="10">
    <source>
        <dbReference type="ARBA" id="ARBA00023146"/>
    </source>
</evidence>
<reference evidence="15 16" key="1">
    <citation type="submission" date="2019-07" db="EMBL/GenBank/DDBJ databases">
        <authorList>
            <person name="Chang H.-W."/>
            <person name="Raman A."/>
            <person name="Venkatesh S."/>
            <person name="Gehrig J."/>
        </authorList>
    </citation>
    <scope>NUCLEOTIDE SEQUENCE [LARGE SCALE GENOMIC DNA]</scope>
    <source>
        <strain evidence="15">B.longum_ssp_infantis_4</strain>
    </source>
</reference>
<feature type="region of interest" description="Disordered" evidence="13">
    <location>
        <begin position="211"/>
        <end position="249"/>
    </location>
</feature>
<keyword evidence="8 12" id="KW-0067">ATP-binding</keyword>
<dbReference type="SMART" id="SM00840">
    <property type="entry name" value="DALR_2"/>
    <property type="match status" value="1"/>
</dbReference>
<evidence type="ECO:0000256" key="1">
    <source>
        <dbReference type="ARBA" id="ARBA00005594"/>
    </source>
</evidence>
<dbReference type="Gene3D" id="3.40.50.620">
    <property type="entry name" value="HUPs"/>
    <property type="match status" value="1"/>
</dbReference>
<keyword evidence="3 12" id="KW-0963">Cytoplasm</keyword>
<evidence type="ECO:0000256" key="2">
    <source>
        <dbReference type="ARBA" id="ARBA00011245"/>
    </source>
</evidence>
<dbReference type="AlphaFoldDB" id="A0A564RUV0"/>
<dbReference type="Gene3D" id="1.20.120.1910">
    <property type="entry name" value="Cysteine-tRNA ligase, C-terminal anti-codon recognition domain"/>
    <property type="match status" value="1"/>
</dbReference>
<proteinExistence type="inferred from homology"/>
<organism evidence="15 16">
    <name type="scientific">Bifidobacterium longum subsp. infantis</name>
    <dbReference type="NCBI Taxonomy" id="1682"/>
    <lineage>
        <taxon>Bacteria</taxon>
        <taxon>Bacillati</taxon>
        <taxon>Actinomycetota</taxon>
        <taxon>Actinomycetes</taxon>
        <taxon>Bifidobacteriales</taxon>
        <taxon>Bifidobacteriaceae</taxon>
        <taxon>Bifidobacterium</taxon>
    </lineage>
</organism>
<dbReference type="GO" id="GO:0008270">
    <property type="term" value="F:zinc ion binding"/>
    <property type="evidence" value="ECO:0007669"/>
    <property type="project" value="UniProtKB-UniRule"/>
</dbReference>
<evidence type="ECO:0000256" key="9">
    <source>
        <dbReference type="ARBA" id="ARBA00022917"/>
    </source>
</evidence>
<keyword evidence="10 12" id="KW-0030">Aminoacyl-tRNA synthetase</keyword>
<dbReference type="GO" id="GO:0005829">
    <property type="term" value="C:cytosol"/>
    <property type="evidence" value="ECO:0007669"/>
    <property type="project" value="TreeGrafter"/>
</dbReference>
<evidence type="ECO:0000256" key="4">
    <source>
        <dbReference type="ARBA" id="ARBA00022598"/>
    </source>
</evidence>
<evidence type="ECO:0000256" key="13">
    <source>
        <dbReference type="SAM" id="MobiDB-lite"/>
    </source>
</evidence>
<comment type="subcellular location">
    <subcellularLocation>
        <location evidence="12">Cytoplasm</location>
    </subcellularLocation>
</comment>
<protein>
    <recommendedName>
        <fullName evidence="12">Cysteine--tRNA ligase</fullName>
        <ecNumber evidence="12">6.1.1.16</ecNumber>
    </recommendedName>
    <alternativeName>
        <fullName evidence="12">Cysteinyl-tRNA synthetase</fullName>
        <shortName evidence="12">CysRS</shortName>
    </alternativeName>
</protein>
<evidence type="ECO:0000256" key="11">
    <source>
        <dbReference type="ARBA" id="ARBA00047398"/>
    </source>
</evidence>